<dbReference type="Pfam" id="PF07735">
    <property type="entry name" value="FBA_2"/>
    <property type="match status" value="1"/>
</dbReference>
<dbReference type="UCSC" id="F45D11.13">
    <property type="organism name" value="c. elegans"/>
</dbReference>
<name>Q9N5T3_CAEEL</name>
<dbReference type="STRING" id="6239.F45D11.13.1"/>
<dbReference type="PANTHER" id="PTHR22899:SF0">
    <property type="entry name" value="F-BOX ASSOCIATED DOMAIN-CONTAINING PROTEIN-RELATED"/>
    <property type="match status" value="1"/>
</dbReference>
<evidence type="ECO:0000313" key="3">
    <source>
        <dbReference type="Proteomes" id="UP000001940"/>
    </source>
</evidence>
<protein>
    <submittedName>
        <fullName evidence="2">F-box associated domain-containing protein</fullName>
    </submittedName>
</protein>
<dbReference type="HOGENOM" id="CLU_028840_1_3_1"/>
<dbReference type="InterPro" id="IPR012885">
    <property type="entry name" value="F-box_Sdz-33"/>
</dbReference>
<sequence length="308" mass="35393">MAAISFPLLQLPNFALNKTLKLMCVVPHLYLSIISKKAKRCITAVNEKPLYVHINKASSISLRLTTKSFQNFEFIITPGQSDLEIRKYITTRPLFNSYLSTNQCVLGVTAKQWIELIAQVFIQDKGVLLKLQNSNKFNIKEIQYYTRELNIVRLKIESSELQDTQLSKMFPKVEELTVTRDKIPSSILSRNFKKLRFDDIKVSLDNILISNCSSFLIFLQTLPDKDLNRFMKLWIKESNPNLKTFEVCFPDYEQTGLDGTILFKGIRCIDSIKHGEVTRKKFKRHDGTTALVSVFASTSFHFCMTVVG</sequence>
<dbReference type="PaxDb" id="6239-F45D11.13"/>
<dbReference type="AlphaFoldDB" id="Q9N5T3"/>
<accession>Q9N5T3</accession>
<dbReference type="PANTHER" id="PTHR22899">
    <property type="entry name" value="CYCLIN-RELATED F-BOX FAMILY"/>
    <property type="match status" value="1"/>
</dbReference>
<dbReference type="AGR" id="WB:WBGene00018458"/>
<proteinExistence type="predicted"/>
<dbReference type="Proteomes" id="UP000001940">
    <property type="component" value="Chromosome II"/>
</dbReference>
<dbReference type="CTD" id="185787"/>
<dbReference type="WormBase" id="F45D11.13">
    <property type="protein sequence ID" value="CE35933"/>
    <property type="gene ID" value="WBGene00018458"/>
    <property type="gene designation" value="fbxb-30"/>
</dbReference>
<evidence type="ECO:0000313" key="4">
    <source>
        <dbReference type="WormBase" id="F45D11.13"/>
    </source>
</evidence>
<evidence type="ECO:0000259" key="1">
    <source>
        <dbReference type="Pfam" id="PF07735"/>
    </source>
</evidence>
<keyword evidence="3" id="KW-1185">Reference proteome</keyword>
<dbReference type="Bgee" id="WBGene00018458">
    <property type="expression patterns" value="Expressed in embryo and 1 other cell type or tissue"/>
</dbReference>
<dbReference type="OrthoDB" id="5909261at2759"/>
<dbReference type="PhylomeDB" id="Q9N5T3"/>
<dbReference type="EMBL" id="BX284602">
    <property type="protein sequence ID" value="CCD66367.1"/>
    <property type="molecule type" value="Genomic_DNA"/>
</dbReference>
<dbReference type="InParanoid" id="Q9N5T3"/>
<dbReference type="RefSeq" id="NP_493881.2">
    <property type="nucleotide sequence ID" value="NM_061480.5"/>
</dbReference>
<dbReference type="KEGG" id="cel:CELE_F45D11.13"/>
<reference evidence="2 3" key="1">
    <citation type="journal article" date="1998" name="Science">
        <title>Genome sequence of the nematode C. elegans: a platform for investigating biology.</title>
        <authorList>
            <consortium name="The C. elegans sequencing consortium"/>
            <person name="Sulson J.E."/>
            <person name="Waterston R."/>
        </authorList>
    </citation>
    <scope>NUCLEOTIDE SEQUENCE [LARGE SCALE GENOMIC DNA]</scope>
    <source>
        <strain evidence="2 3">Bristol N2</strain>
    </source>
</reference>
<evidence type="ECO:0000313" key="2">
    <source>
        <dbReference type="EMBL" id="CCD66367.1"/>
    </source>
</evidence>
<dbReference type="GeneID" id="185787"/>
<gene>
    <name evidence="2 4" type="primary">fbxb-30</name>
    <name evidence="2" type="ORF">CELE_F45D11.13</name>
    <name evidence="4" type="ORF">F45D11.13</name>
</gene>
<organism evidence="2 3">
    <name type="scientific">Caenorhabditis elegans</name>
    <dbReference type="NCBI Taxonomy" id="6239"/>
    <lineage>
        <taxon>Eukaryota</taxon>
        <taxon>Metazoa</taxon>
        <taxon>Ecdysozoa</taxon>
        <taxon>Nematoda</taxon>
        <taxon>Chromadorea</taxon>
        <taxon>Rhabditida</taxon>
        <taxon>Rhabditina</taxon>
        <taxon>Rhabditomorpha</taxon>
        <taxon>Rhabditoidea</taxon>
        <taxon>Rhabditidae</taxon>
        <taxon>Peloderinae</taxon>
        <taxon>Caenorhabditis</taxon>
    </lineage>
</organism>
<feature type="domain" description="Sdz-33 F-box" evidence="1">
    <location>
        <begin position="184"/>
        <end position="247"/>
    </location>
</feature>
<dbReference type="FunCoup" id="Q9N5T3">
    <property type="interactions" value="873"/>
</dbReference>
<dbReference type="InterPro" id="IPR053222">
    <property type="entry name" value="Zygotic_Embryogenesis-Asso"/>
</dbReference>